<protein>
    <submittedName>
        <fullName evidence="1">Uncharacterized protein</fullName>
    </submittedName>
</protein>
<evidence type="ECO:0000313" key="1">
    <source>
        <dbReference type="EMBL" id="GFR28818.1"/>
    </source>
</evidence>
<dbReference type="AlphaFoldDB" id="A0A8X6HSK1"/>
<sequence length="198" mass="22139">MSLSLLSTHPFQRFDELIILVIKITNDLVSFDERAKPCSKSEPLRTAEAKYDSRVGVKETRHQPGFEPATPEIATSDFSLKAVCEAGRNKNDGNSADANVGCSRTSVDLTLRTSIGGSQLDSRSVGSSSGDSRESSRCVWVNFLHFPFKFPHFSRAEKANEDYLVTLLCRAFREIVKKHLLYAWAALNSLFDTKQLYI</sequence>
<proteinExistence type="predicted"/>
<accession>A0A8X6HSK1</accession>
<dbReference type="Proteomes" id="UP000887116">
    <property type="component" value="Unassembled WGS sequence"/>
</dbReference>
<keyword evidence="2" id="KW-1185">Reference proteome</keyword>
<organism evidence="1 2">
    <name type="scientific">Trichonephila clavata</name>
    <name type="common">Joro spider</name>
    <name type="synonym">Nephila clavata</name>
    <dbReference type="NCBI Taxonomy" id="2740835"/>
    <lineage>
        <taxon>Eukaryota</taxon>
        <taxon>Metazoa</taxon>
        <taxon>Ecdysozoa</taxon>
        <taxon>Arthropoda</taxon>
        <taxon>Chelicerata</taxon>
        <taxon>Arachnida</taxon>
        <taxon>Araneae</taxon>
        <taxon>Araneomorphae</taxon>
        <taxon>Entelegynae</taxon>
        <taxon>Araneoidea</taxon>
        <taxon>Nephilidae</taxon>
        <taxon>Trichonephila</taxon>
    </lineage>
</organism>
<evidence type="ECO:0000313" key="2">
    <source>
        <dbReference type="Proteomes" id="UP000887116"/>
    </source>
</evidence>
<name>A0A8X6HSK1_TRICU</name>
<dbReference type="EMBL" id="BMAO01009122">
    <property type="protein sequence ID" value="GFR28818.1"/>
    <property type="molecule type" value="Genomic_DNA"/>
</dbReference>
<gene>
    <name evidence="1" type="ORF">TNCT_23941</name>
</gene>
<reference evidence="1" key="1">
    <citation type="submission" date="2020-07" db="EMBL/GenBank/DDBJ databases">
        <title>Multicomponent nature underlies the extraordinary mechanical properties of spider dragline silk.</title>
        <authorList>
            <person name="Kono N."/>
            <person name="Nakamura H."/>
            <person name="Mori M."/>
            <person name="Yoshida Y."/>
            <person name="Ohtoshi R."/>
            <person name="Malay A.D."/>
            <person name="Moran D.A.P."/>
            <person name="Tomita M."/>
            <person name="Numata K."/>
            <person name="Arakawa K."/>
        </authorList>
    </citation>
    <scope>NUCLEOTIDE SEQUENCE</scope>
</reference>
<comment type="caution">
    <text evidence="1">The sequence shown here is derived from an EMBL/GenBank/DDBJ whole genome shotgun (WGS) entry which is preliminary data.</text>
</comment>